<feature type="chain" id="PRO_5043003842" description="Carboxylesterase type B domain-containing protein" evidence="5">
    <location>
        <begin position="25"/>
        <end position="1112"/>
    </location>
</feature>
<comment type="caution">
    <text evidence="7">The sequence shown here is derived from an EMBL/GenBank/DDBJ whole genome shotgun (WGS) entry which is preliminary data.</text>
</comment>
<evidence type="ECO:0000259" key="6">
    <source>
        <dbReference type="Pfam" id="PF00135"/>
    </source>
</evidence>
<feature type="domain" description="Carboxylesterase type B" evidence="6">
    <location>
        <begin position="575"/>
        <end position="1100"/>
    </location>
</feature>
<keyword evidence="8" id="KW-1185">Reference proteome</keyword>
<dbReference type="AlphaFoldDB" id="A0AAN9W314"/>
<feature type="domain" description="Carboxylesterase type B" evidence="6">
    <location>
        <begin position="27"/>
        <end position="560"/>
    </location>
</feature>
<dbReference type="InterPro" id="IPR029058">
    <property type="entry name" value="AB_hydrolase_fold"/>
</dbReference>
<evidence type="ECO:0000313" key="8">
    <source>
        <dbReference type="Proteomes" id="UP001378592"/>
    </source>
</evidence>
<evidence type="ECO:0000313" key="7">
    <source>
        <dbReference type="EMBL" id="KAK7873005.1"/>
    </source>
</evidence>
<dbReference type="PROSITE" id="PS00122">
    <property type="entry name" value="CARBOXYLESTERASE_B_1"/>
    <property type="match status" value="1"/>
</dbReference>
<dbReference type="Proteomes" id="UP001378592">
    <property type="component" value="Unassembled WGS sequence"/>
</dbReference>
<keyword evidence="2" id="KW-0719">Serine esterase</keyword>
<keyword evidence="5" id="KW-0732">Signal</keyword>
<dbReference type="GO" id="GO:0052689">
    <property type="term" value="F:carboxylic ester hydrolase activity"/>
    <property type="evidence" value="ECO:0007669"/>
    <property type="project" value="UniProtKB-KW"/>
</dbReference>
<dbReference type="PANTHER" id="PTHR11559">
    <property type="entry name" value="CARBOXYLESTERASE"/>
    <property type="match status" value="1"/>
</dbReference>
<evidence type="ECO:0000256" key="4">
    <source>
        <dbReference type="ARBA" id="ARBA00023180"/>
    </source>
</evidence>
<name>A0AAN9W314_9ORTH</name>
<dbReference type="InterPro" id="IPR050309">
    <property type="entry name" value="Type-B_Carboxylest/Lipase"/>
</dbReference>
<keyword evidence="4" id="KW-0325">Glycoprotein</keyword>
<evidence type="ECO:0000256" key="2">
    <source>
        <dbReference type="ARBA" id="ARBA00022487"/>
    </source>
</evidence>
<organism evidence="7 8">
    <name type="scientific">Gryllus longicercus</name>
    <dbReference type="NCBI Taxonomy" id="2509291"/>
    <lineage>
        <taxon>Eukaryota</taxon>
        <taxon>Metazoa</taxon>
        <taxon>Ecdysozoa</taxon>
        <taxon>Arthropoda</taxon>
        <taxon>Hexapoda</taxon>
        <taxon>Insecta</taxon>
        <taxon>Pterygota</taxon>
        <taxon>Neoptera</taxon>
        <taxon>Polyneoptera</taxon>
        <taxon>Orthoptera</taxon>
        <taxon>Ensifera</taxon>
        <taxon>Gryllidea</taxon>
        <taxon>Grylloidea</taxon>
        <taxon>Gryllidae</taxon>
        <taxon>Gryllinae</taxon>
        <taxon>Gryllus</taxon>
    </lineage>
</organism>
<gene>
    <name evidence="7" type="ORF">R5R35_000305</name>
</gene>
<dbReference type="InterPro" id="IPR002018">
    <property type="entry name" value="CarbesteraseB"/>
</dbReference>
<dbReference type="SUPFAM" id="SSF53474">
    <property type="entry name" value="alpha/beta-Hydrolases"/>
    <property type="match status" value="2"/>
</dbReference>
<keyword evidence="3" id="KW-0378">Hydrolase</keyword>
<dbReference type="EMBL" id="JAZDUA010000017">
    <property type="protein sequence ID" value="KAK7873005.1"/>
    <property type="molecule type" value="Genomic_DNA"/>
</dbReference>
<proteinExistence type="inferred from homology"/>
<dbReference type="FunFam" id="3.40.50.1820:FF:000092">
    <property type="entry name" value="Carboxylic ester hydrolase"/>
    <property type="match status" value="1"/>
</dbReference>
<sequence>MTSRPCAFLLSLLLLPGLMSLCLGCLEPTVDLQQGQVRGRCVVQPHSELRNYYAFEGIPYARPPVGERRFKDPEEPESWHGIKNATTAGSICIQKNLLTQEVTGNEDCLFINVYTAHPSTSWVGSKYPVVVWIHPGAFSMGWGHLDVLRPDDMIRHGLVVVSFNYRLGVLGFLNTEDSQAPGNAGLKDAVMALKWVKNNIAAFGGDPEKVTIVGEGAGGAIVHYLLLAPQLTDGLIHGAVSMSGSALAPWAMAERPREHAAALRAQLATLCPDTDDDSIVPCLRSVDAAELVRSQETASPPELALRFWRSRFLPSVEAPGAGPHPLLRADPTQLMRERRFLKVPYITGFTSAEGIMVVSLAQLIASPAGWTDVDRRLADVFRSEMPPGLRLELPVRQMRHFYLGESDLRADDPEAVRGFVQMCTDVFVAVPTVSAARLMAHGGATVYVYEFAHDGHAPWLKTTLYNASHVPGVAHGDDLAYLFRHAQPGQPPVAEPHDEAAVRNKRVRHLANFAKTANPTPRLFGKSKWRVYTPSEESYLKISASFTAHDHVLGERINFWRQLAKCQTAEACELNPVVRVEQGLVKGRRQESVANCTYFSWQGIPYAKPPLGSLRFKDAVAPEPWEGVRDALQDGSNCPQFSGDSAVGDEDCLFVNVHAPRRPSWLADSFPVMVWVHGGGFVSGSGDASGLGPDYLICEDIIFVSLNYRLGVLGFLYLEAASPGNVGLKDQVFAERWVQANIAAFGGDPGSITLAGESAGSASVHLQMLSPMTHGLFQRAIGQSGAGLNPWAIQTTPVQTALNLAAALNCSAGHDYAAVVECLRGAPADALVLAAENVAPTQVDRDRMISFTFVPTPDYPVEGVETFLPAPVNELVTNNSHHAVPYLTGFNTRESILQLLFTNFRDPVIAALVDATWKLTILPDLRVSSNSSQINEALQAMRGFFMNGESLSNDTFLQFMDMLTDIGFAEGIYKSVRHMAVAAKAPIHLYSFAIDDALNFLKIIQNITDVPGAAHADDMGYLFRIVFLHDVPANSSAALGRKRMVKMWANYVKTGDPTPTYDPLIGVRWRPYTNDTRNYLDITSQLEAKTDLNEERVNFWEQFYRTYANETY</sequence>
<dbReference type="Pfam" id="PF00135">
    <property type="entry name" value="COesterase"/>
    <property type="match status" value="2"/>
</dbReference>
<evidence type="ECO:0000256" key="3">
    <source>
        <dbReference type="ARBA" id="ARBA00022801"/>
    </source>
</evidence>
<dbReference type="InterPro" id="IPR019826">
    <property type="entry name" value="Carboxylesterase_B_AS"/>
</dbReference>
<evidence type="ECO:0000256" key="5">
    <source>
        <dbReference type="SAM" id="SignalP"/>
    </source>
</evidence>
<accession>A0AAN9W314</accession>
<protein>
    <recommendedName>
        <fullName evidence="6">Carboxylesterase type B domain-containing protein</fullName>
    </recommendedName>
</protein>
<evidence type="ECO:0000256" key="1">
    <source>
        <dbReference type="ARBA" id="ARBA00005964"/>
    </source>
</evidence>
<reference evidence="7 8" key="1">
    <citation type="submission" date="2024-03" db="EMBL/GenBank/DDBJ databases">
        <title>The genome assembly and annotation of the cricket Gryllus longicercus Weissman &amp; Gray.</title>
        <authorList>
            <person name="Szrajer S."/>
            <person name="Gray D."/>
            <person name="Ylla G."/>
        </authorList>
    </citation>
    <scope>NUCLEOTIDE SEQUENCE [LARGE SCALE GENOMIC DNA]</scope>
    <source>
        <strain evidence="7">DAG 2021-001</strain>
        <tissue evidence="7">Whole body minus gut</tissue>
    </source>
</reference>
<comment type="similarity">
    <text evidence="1">Belongs to the type-B carboxylesterase/lipase family.</text>
</comment>
<feature type="signal peptide" evidence="5">
    <location>
        <begin position="1"/>
        <end position="24"/>
    </location>
</feature>
<dbReference type="Gene3D" id="3.40.50.1820">
    <property type="entry name" value="alpha/beta hydrolase"/>
    <property type="match status" value="2"/>
</dbReference>